<evidence type="ECO:0000256" key="1">
    <source>
        <dbReference type="SAM" id="MobiDB-lite"/>
    </source>
</evidence>
<dbReference type="SUPFAM" id="SSF48173">
    <property type="entry name" value="Cryptochrome/photolyase FAD-binding domain"/>
    <property type="match status" value="1"/>
</dbReference>
<organism evidence="2 3">
    <name type="scientific">Algimonas arctica</name>
    <dbReference type="NCBI Taxonomy" id="1479486"/>
    <lineage>
        <taxon>Bacteria</taxon>
        <taxon>Pseudomonadati</taxon>
        <taxon>Pseudomonadota</taxon>
        <taxon>Alphaproteobacteria</taxon>
        <taxon>Maricaulales</taxon>
        <taxon>Robiginitomaculaceae</taxon>
        <taxon>Algimonas</taxon>
    </lineage>
</organism>
<reference evidence="2" key="2">
    <citation type="submission" date="2020-09" db="EMBL/GenBank/DDBJ databases">
        <authorList>
            <person name="Sun Q."/>
            <person name="Kim S."/>
        </authorList>
    </citation>
    <scope>NUCLEOTIDE SEQUENCE</scope>
    <source>
        <strain evidence="2">KCTC 32513</strain>
    </source>
</reference>
<proteinExistence type="predicted"/>
<dbReference type="Gene3D" id="3.40.50.620">
    <property type="entry name" value="HUPs"/>
    <property type="match status" value="1"/>
</dbReference>
<protein>
    <submittedName>
        <fullName evidence="2">(6-4) photolyase</fullName>
    </submittedName>
</protein>
<dbReference type="InterPro" id="IPR052551">
    <property type="entry name" value="UV-DNA_repair_photolyase"/>
</dbReference>
<dbReference type="InterPro" id="IPR007357">
    <property type="entry name" value="PhrB-like"/>
</dbReference>
<gene>
    <name evidence="2" type="primary">phrB</name>
    <name evidence="2" type="ORF">GCM10009069_23990</name>
</gene>
<evidence type="ECO:0000313" key="3">
    <source>
        <dbReference type="Proteomes" id="UP000634004"/>
    </source>
</evidence>
<dbReference type="PANTHER" id="PTHR38657:SF1">
    <property type="entry name" value="SLR1343 PROTEIN"/>
    <property type="match status" value="1"/>
</dbReference>
<dbReference type="InterPro" id="IPR036134">
    <property type="entry name" value="Crypto/Photolyase_FAD-like_sf"/>
</dbReference>
<dbReference type="InterPro" id="IPR014729">
    <property type="entry name" value="Rossmann-like_a/b/a_fold"/>
</dbReference>
<dbReference type="Pfam" id="PF04244">
    <property type="entry name" value="DPRP"/>
    <property type="match status" value="1"/>
</dbReference>
<dbReference type="RefSeq" id="WP_189498770.1">
    <property type="nucleotide sequence ID" value="NZ_BMZH01000011.1"/>
</dbReference>
<keyword evidence="3" id="KW-1185">Reference proteome</keyword>
<dbReference type="PANTHER" id="PTHR38657">
    <property type="entry name" value="SLR1343 PROTEIN"/>
    <property type="match status" value="1"/>
</dbReference>
<dbReference type="Gene3D" id="1.10.10.1710">
    <property type="entry name" value="Deoxyribodipyrimidine photolyase-related"/>
    <property type="match status" value="1"/>
</dbReference>
<dbReference type="AlphaFoldDB" id="A0A8J3G2X2"/>
<feature type="compositionally biased region" description="Basic and acidic residues" evidence="1">
    <location>
        <begin position="171"/>
        <end position="184"/>
    </location>
</feature>
<reference evidence="2" key="1">
    <citation type="journal article" date="2014" name="Int. J. Syst. Evol. Microbiol.">
        <title>Complete genome sequence of Corynebacterium casei LMG S-19264T (=DSM 44701T), isolated from a smear-ripened cheese.</title>
        <authorList>
            <consortium name="US DOE Joint Genome Institute (JGI-PGF)"/>
            <person name="Walter F."/>
            <person name="Albersmeier A."/>
            <person name="Kalinowski J."/>
            <person name="Ruckert C."/>
        </authorList>
    </citation>
    <scope>NUCLEOTIDE SEQUENCE</scope>
    <source>
        <strain evidence="2">KCTC 32513</strain>
    </source>
</reference>
<comment type="caution">
    <text evidence="2">The sequence shown here is derived from an EMBL/GenBank/DDBJ whole genome shotgun (WGS) entry which is preliminary data.</text>
</comment>
<dbReference type="Gene3D" id="1.10.579.10">
    <property type="entry name" value="DNA Cyclobutane Dipyrimidine Photolyase, subunit A, domain 3"/>
    <property type="match status" value="1"/>
</dbReference>
<sequence>MSTLIPIFADHLSHDLSALQFSDKASARILMVEVREEAETVPHHRKKMVFLFSAMRHFAQELRDDGWSVDYIALTDAENTHRFTSEVKRALGRHDIDEIMVCQPGNWRVQELVKSWEEMFDLRVTLTPDDRFISAPAEFEDWAAGRKQLRMEYFYREMRRKTGLLMDGDKPEGGQWNFDKENRKPPKGGMDYPDIPRFDPDAITRNVIDMVAAEFPTRFGTLDGFHWGVTRQDALASLKDFVAHRIQNFGLYQDAMVGGEPFMFHALIGFYLNSGLLRPLEVCEAVAKVYTDGDAPLNAVEGFIRQIIGWREYVRGIYFLKMPDYKDENFFGNRRYLPDFFWTGETEMNCLKQTIDQTIEHAYAHHIQRLMITGNFALIAGIDPFKVHEWYLGVYADAFEWVELPNTLGMSQFGDGGLLGSKPYASSGSYINRMSDYCQDCRYKVSKRVEDDACPFNSLYWDFHIRNEDRLRGNPRLNMVYRNLDKMDAELREALGRRAKYVLDGLTPSKAEDYL</sequence>
<dbReference type="Gene3D" id="1.25.40.80">
    <property type="match status" value="1"/>
</dbReference>
<evidence type="ECO:0000313" key="2">
    <source>
        <dbReference type="EMBL" id="GHB00414.1"/>
    </source>
</evidence>
<dbReference type="EMBL" id="BMZH01000011">
    <property type="protein sequence ID" value="GHB00414.1"/>
    <property type="molecule type" value="Genomic_DNA"/>
</dbReference>
<accession>A0A8J3G2X2</accession>
<dbReference type="Proteomes" id="UP000634004">
    <property type="component" value="Unassembled WGS sequence"/>
</dbReference>
<feature type="region of interest" description="Disordered" evidence="1">
    <location>
        <begin position="171"/>
        <end position="194"/>
    </location>
</feature>
<name>A0A8J3G2X2_9PROT</name>